<protein>
    <submittedName>
        <fullName evidence="2">Uncharacterized protein</fullName>
    </submittedName>
</protein>
<dbReference type="KEGG" id="mfz:AOB57_007635"/>
<feature type="transmembrane region" description="Helical" evidence="1">
    <location>
        <begin position="20"/>
        <end position="45"/>
    </location>
</feature>
<keyword evidence="1" id="KW-1133">Transmembrane helix</keyword>
<keyword evidence="3" id="KW-1185">Reference proteome</keyword>
<dbReference type="EMBL" id="CP032683">
    <property type="protein sequence ID" value="AYK15090.1"/>
    <property type="molecule type" value="Genomic_DNA"/>
</dbReference>
<organism evidence="2 3">
    <name type="scientific">Methanosarcina flavescens</name>
    <dbReference type="NCBI Taxonomy" id="1715806"/>
    <lineage>
        <taxon>Archaea</taxon>
        <taxon>Methanobacteriati</taxon>
        <taxon>Methanobacteriota</taxon>
        <taxon>Stenosarchaea group</taxon>
        <taxon>Methanomicrobia</taxon>
        <taxon>Methanosarcinales</taxon>
        <taxon>Methanosarcinaceae</taxon>
        <taxon>Methanosarcina</taxon>
    </lineage>
</organism>
<dbReference type="AlphaFoldDB" id="A0A660HS29"/>
<evidence type="ECO:0000313" key="2">
    <source>
        <dbReference type="EMBL" id="AYK15090.1"/>
    </source>
</evidence>
<evidence type="ECO:0000313" key="3">
    <source>
        <dbReference type="Proteomes" id="UP000053087"/>
    </source>
</evidence>
<keyword evidence="1" id="KW-0812">Transmembrane</keyword>
<accession>A0A660HS29</accession>
<sequence>MSKHFYLLRGISTYFSEFLLIFEAFPFTFLGIPTYFLGISAYFLIPNPVYTADLIYNRAKFIKTLTPVQMPAIPLYPYKLAGSK</sequence>
<evidence type="ECO:0000256" key="1">
    <source>
        <dbReference type="SAM" id="Phobius"/>
    </source>
</evidence>
<gene>
    <name evidence="2" type="ORF">AOB57_007635</name>
</gene>
<reference evidence="2 3" key="1">
    <citation type="journal article" date="2016" name="Int. J. Syst. Evol. Microbiol.">
        <title>Methanosarcina flavescens sp. nov., a methanogenic archaeon isolated from a full-scale anaerobic digester.</title>
        <authorList>
            <person name="Kern T."/>
            <person name="Fischer M.A."/>
            <person name="Deppenmeier U."/>
            <person name="Schmitz R.A."/>
            <person name="Rother M."/>
        </authorList>
    </citation>
    <scope>NUCLEOTIDE SEQUENCE [LARGE SCALE GENOMIC DNA]</scope>
    <source>
        <strain evidence="2 3">E03.2</strain>
    </source>
</reference>
<keyword evidence="1" id="KW-0472">Membrane</keyword>
<dbReference type="Proteomes" id="UP000053087">
    <property type="component" value="Chromosome"/>
</dbReference>
<proteinExistence type="predicted"/>
<name>A0A660HS29_9EURY</name>